<evidence type="ECO:0000313" key="1">
    <source>
        <dbReference type="EMBL" id="RMX44328.1"/>
    </source>
</evidence>
<dbReference type="GO" id="GO:0035861">
    <property type="term" value="C:site of double-strand break"/>
    <property type="evidence" value="ECO:0007669"/>
    <property type="project" value="TreeGrafter"/>
</dbReference>
<name>A0A3M6TSR7_POCDA</name>
<organism evidence="1 2">
    <name type="scientific">Pocillopora damicornis</name>
    <name type="common">Cauliflower coral</name>
    <name type="synonym">Millepora damicornis</name>
    <dbReference type="NCBI Taxonomy" id="46731"/>
    <lineage>
        <taxon>Eukaryota</taxon>
        <taxon>Metazoa</taxon>
        <taxon>Cnidaria</taxon>
        <taxon>Anthozoa</taxon>
        <taxon>Hexacorallia</taxon>
        <taxon>Scleractinia</taxon>
        <taxon>Astrocoeniina</taxon>
        <taxon>Pocilloporidae</taxon>
        <taxon>Pocillopora</taxon>
    </lineage>
</organism>
<dbReference type="OrthoDB" id="9983043at2759"/>
<dbReference type="SUPFAM" id="SSF47954">
    <property type="entry name" value="Cyclin-like"/>
    <property type="match status" value="1"/>
</dbReference>
<dbReference type="InterPro" id="IPR036915">
    <property type="entry name" value="Cyclin-like_sf"/>
</dbReference>
<comment type="caution">
    <text evidence="1">The sequence shown here is derived from an EMBL/GenBank/DDBJ whole genome shotgun (WGS) entry which is preliminary data.</text>
</comment>
<dbReference type="GO" id="GO:0007131">
    <property type="term" value="P:reciprocal meiotic recombination"/>
    <property type="evidence" value="ECO:0007669"/>
    <property type="project" value="TreeGrafter"/>
</dbReference>
<sequence length="320" mass="35969">MFRSRIFGTPPEPVFNMKTACLPPELLEEALYALAAENEKSMNSANGLQGFFKGGKNAEYVFLLCEEMGLPTQTRFLAIEIFDRQVFMAKHVCDLYDLIRSNSETNLQRNWKEVENRIKTQLPLRVMSCVQLASKLTSHYKVSTQKLLQRQYMCFILSTAITPNKGQRFLNSIGHCYTLGSIVKSELRILQTLDYHILITTPLTFLETILEILAPLKNCCITQLGHNDTQAQVKLLHDASVKLLDIVYLKFEEIYSKLCMAATGESCVKDGRQSLAIISSDLMLLAVSVIGAASYIVNQTTSDMVIEQLGLITQIPVDDP</sequence>
<evidence type="ECO:0008006" key="3">
    <source>
        <dbReference type="Google" id="ProtNLM"/>
    </source>
</evidence>
<gene>
    <name evidence="1" type="ORF">pdam_00018874</name>
</gene>
<dbReference type="PANTHER" id="PTHR21615">
    <property type="entry name" value="CYCLIN N-TERMINAL DOMAIN-CONTAINING PROTEIN 1"/>
    <property type="match status" value="1"/>
</dbReference>
<dbReference type="CDD" id="cd20541">
    <property type="entry name" value="CYCLIN_CNTD1"/>
    <property type="match status" value="1"/>
</dbReference>
<dbReference type="STRING" id="46731.A0A3M6TSR7"/>
<accession>A0A3M6TSR7</accession>
<dbReference type="EMBL" id="RCHS01003009">
    <property type="protein sequence ID" value="RMX44328.1"/>
    <property type="molecule type" value="Genomic_DNA"/>
</dbReference>
<dbReference type="PANTHER" id="PTHR21615:SF2">
    <property type="entry name" value="CYCLIN N-TERMINAL DOMAIN-CONTAINING PROTEIN 1"/>
    <property type="match status" value="1"/>
</dbReference>
<proteinExistence type="predicted"/>
<dbReference type="Gene3D" id="1.10.472.10">
    <property type="entry name" value="Cyclin-like"/>
    <property type="match status" value="1"/>
</dbReference>
<reference evidence="1 2" key="1">
    <citation type="journal article" date="2018" name="Sci. Rep.">
        <title>Comparative analysis of the Pocillopora damicornis genome highlights role of immune system in coral evolution.</title>
        <authorList>
            <person name="Cunning R."/>
            <person name="Bay R.A."/>
            <person name="Gillette P."/>
            <person name="Baker A.C."/>
            <person name="Traylor-Knowles N."/>
        </authorList>
    </citation>
    <scope>NUCLEOTIDE SEQUENCE [LARGE SCALE GENOMIC DNA]</scope>
    <source>
        <strain evidence="1">RSMAS</strain>
        <tissue evidence="1">Whole animal</tissue>
    </source>
</reference>
<dbReference type="Proteomes" id="UP000275408">
    <property type="component" value="Unassembled WGS sequence"/>
</dbReference>
<keyword evidence="2" id="KW-1185">Reference proteome</keyword>
<evidence type="ECO:0000313" key="2">
    <source>
        <dbReference type="Proteomes" id="UP000275408"/>
    </source>
</evidence>
<dbReference type="AlphaFoldDB" id="A0A3M6TSR7"/>
<protein>
    <recommendedName>
        <fullName evidence="3">Cyclin N-terminal domain-containing protein</fullName>
    </recommendedName>
</protein>